<dbReference type="Gene3D" id="3.40.710.10">
    <property type="entry name" value="DD-peptidase/beta-lactamase superfamily"/>
    <property type="match status" value="1"/>
</dbReference>
<dbReference type="FunFam" id="3.40.710.10:FF:000005">
    <property type="entry name" value="Glutaminase"/>
    <property type="match status" value="1"/>
</dbReference>
<dbReference type="Pfam" id="PF04960">
    <property type="entry name" value="Glutaminase"/>
    <property type="match status" value="1"/>
</dbReference>
<dbReference type="SUPFAM" id="SSF56601">
    <property type="entry name" value="beta-lactamase/transpeptidase-like"/>
    <property type="match status" value="1"/>
</dbReference>
<comment type="subunit">
    <text evidence="2 6">Homotetramer.</text>
</comment>
<dbReference type="PANTHER" id="PTHR12544">
    <property type="entry name" value="GLUTAMINASE"/>
    <property type="match status" value="1"/>
</dbReference>
<keyword evidence="8" id="KW-1185">Reference proteome</keyword>
<feature type="binding site" evidence="6">
    <location>
        <position position="182"/>
    </location>
    <ligand>
        <name>substrate</name>
    </ligand>
</feature>
<evidence type="ECO:0000256" key="2">
    <source>
        <dbReference type="ARBA" id="ARBA00011881"/>
    </source>
</evidence>
<evidence type="ECO:0000256" key="4">
    <source>
        <dbReference type="ARBA" id="ARBA00022801"/>
    </source>
</evidence>
<comment type="similarity">
    <text evidence="1 6">Belongs to the glutaminase family.</text>
</comment>
<dbReference type="eggNOG" id="COG2066">
    <property type="taxonomic scope" value="Bacteria"/>
</dbReference>
<dbReference type="AlphaFoldDB" id="D8J009"/>
<comment type="catalytic activity">
    <reaction evidence="5 6">
        <text>L-glutamine + H2O = L-glutamate + NH4(+)</text>
        <dbReference type="Rhea" id="RHEA:15889"/>
        <dbReference type="ChEBI" id="CHEBI:15377"/>
        <dbReference type="ChEBI" id="CHEBI:28938"/>
        <dbReference type="ChEBI" id="CHEBI:29985"/>
        <dbReference type="ChEBI" id="CHEBI:58359"/>
        <dbReference type="EC" id="3.5.1.2"/>
    </reaction>
</comment>
<organism evidence="7 8">
    <name type="scientific">Herbaspirillum seropedicae (strain SmR1)</name>
    <dbReference type="NCBI Taxonomy" id="757424"/>
    <lineage>
        <taxon>Bacteria</taxon>
        <taxon>Pseudomonadati</taxon>
        <taxon>Pseudomonadota</taxon>
        <taxon>Betaproteobacteria</taxon>
        <taxon>Burkholderiales</taxon>
        <taxon>Oxalobacteraceae</taxon>
        <taxon>Herbaspirillum</taxon>
    </lineage>
</organism>
<feature type="binding site" evidence="6">
    <location>
        <position position="107"/>
    </location>
    <ligand>
        <name>substrate</name>
    </ligand>
</feature>
<comment type="caution">
    <text evidence="6">Lacks conserved residue(s) required for the propagation of feature annotation.</text>
</comment>
<dbReference type="Proteomes" id="UP000000329">
    <property type="component" value="Chromosome"/>
</dbReference>
<evidence type="ECO:0000256" key="6">
    <source>
        <dbReference type="HAMAP-Rule" id="MF_00313"/>
    </source>
</evidence>
<sequence length="299" mass="31718">MERAAQLSAACRHEGKVADYIPALACVAPDQFGMAVATIDGGVHCVGDGETRFSIQSISKVFLLTMAYGSYGEDLWKRVGQHPSTNPFNSLIELELERGVPRNPFLNPGALAVADALLSRHTHLESAMVSLMRELSGSADLNYDSEVFNSELRSSSRHHAAAYLMQSHGNFSNEVGEVVRAYCASCAIEASCVELARAGLFLANGGRDIASGRQLLSAREAQRVCALMLTTGTYEYSGMTAFAIGLPTKSGVGGGVLAVIPGRGCICAWSPRLDPRGNSVRAMKALELVSNTAGLSVFA</sequence>
<name>D8J009_HERSS</name>
<keyword evidence="6" id="KW-0007">Acetylation</keyword>
<reference evidence="7 8" key="1">
    <citation type="submission" date="2010-04" db="EMBL/GenBank/DDBJ databases">
        <title>The genome of Herbaspirillum seropedicae SmR1, an endophytic, nitrogen-fixing, plant-growth promoting beta-Proteobacteria.</title>
        <authorList>
            <person name="Pedrosa F.O."/>
            <person name="Monteiro R.A."/>
            <person name="Wassem R."/>
            <person name="Cruz L.M."/>
            <person name="Ayub R.A."/>
            <person name="Colauto N.B."/>
            <person name="Fernandez M.A."/>
            <person name="Fungaro M.H.P."/>
            <person name="Grisard E.C."/>
            <person name="Hungria M."/>
            <person name="Madeira H.M.F."/>
            <person name="Nodari R.O."/>
            <person name="Osaku C.A."/>
            <person name="Petzl-Erler M.L."/>
            <person name="Terenzi H."/>
            <person name="Vieira L.G.E."/>
            <person name="Almeida M.I.M."/>
            <person name="Alves L.R."/>
            <person name="Arantes O.M.N."/>
            <person name="Balsanelli E."/>
            <person name="Barcellos F.G."/>
            <person name="Baura V.A."/>
            <person name="Binde D.R."/>
            <person name="Campo R.J."/>
            <person name="Chubatsu L.S."/>
            <person name="Chueire L.M.O."/>
            <person name="Ciferri R.R."/>
            <person name="Correa L.C."/>
            <person name="da Conceicao Silva J.L."/>
            <person name="Dabul A.N.G."/>
            <person name="Dambros B.P."/>
            <person name="Faoro H."/>
            <person name="Favetti A."/>
            <person name="Friedermann G."/>
            <person name="Furlaneto M.C."/>
            <person name="Gasques L.S."/>
            <person name="Gimenes C.C.T."/>
            <person name="Gioppo N.M.R."/>
            <person name="Glienke-Blanco C."/>
            <person name="Godoy L.P."/>
            <person name="Guerra M.P."/>
            <person name="Karp S."/>
            <person name="Kava-Cordeiro V."/>
            <person name="Margarido V.P."/>
            <person name="Mathioni S.M."/>
            <person name="Menck-Soares M.A."/>
            <person name="Murace N.K."/>
            <person name="Nicolas M.F."/>
            <person name="Oliveira C.E.C."/>
            <person name="Pagnan N.A.B."/>
            <person name="Pamphile J.A."/>
            <person name="Patussi E.V."/>
            <person name="Pereira L.F.P."/>
            <person name="Pereira-Ferrari L."/>
            <person name="Pinto F.G.S."/>
            <person name="Precoma C."/>
            <person name="Prioli A.J."/>
            <person name="Prioli S.M.A.P."/>
            <person name="Raittz R.T."/>
            <person name="Ramos H.J.O."/>
            <person name="Ribeiro E.M.S.F."/>
            <person name="Rigo L.U."/>
            <person name="Rocha C.L.M.S.C."/>
            <person name="Rocha S.N."/>
            <person name="Santos K."/>
            <person name="Satori D."/>
            <person name="Silva A.G."/>
            <person name="Simao R.C.G."/>
            <person name="Soares M.A.M."/>
            <person name="Souza E.M."/>
            <person name="Steffens M.B.R."/>
            <person name="Steindel M."/>
            <person name="Tadra-Sfeir M.Z."/>
            <person name="Takahashi E.K."/>
            <person name="Torres R.A."/>
            <person name="Valle J.S."/>
            <person name="Vernal J.I."/>
            <person name="Vilas-Boas L.A."/>
            <person name="Watanabe M.A.E."/>
            <person name="Weiss V.A."/>
            <person name="Yates M.A."/>
            <person name="Souza E.M."/>
        </authorList>
    </citation>
    <scope>NUCLEOTIDE SEQUENCE [LARGE SCALE GENOMIC DNA]</scope>
    <source>
        <strain evidence="7 8">SmR1</strain>
    </source>
</reference>
<dbReference type="EMBL" id="CP002039">
    <property type="protein sequence ID" value="ADJ62346.1"/>
    <property type="molecule type" value="Genomic_DNA"/>
</dbReference>
<dbReference type="EC" id="3.5.1.2" evidence="3 6"/>
<keyword evidence="4 6" id="KW-0378">Hydrolase</keyword>
<evidence type="ECO:0000256" key="1">
    <source>
        <dbReference type="ARBA" id="ARBA00011076"/>
    </source>
</evidence>
<dbReference type="STRING" id="757424.Hsero_0827"/>
<evidence type="ECO:0000313" key="7">
    <source>
        <dbReference type="EMBL" id="ADJ62346.1"/>
    </source>
</evidence>
<feature type="binding site" evidence="6">
    <location>
        <position position="151"/>
    </location>
    <ligand>
        <name>substrate</name>
    </ligand>
</feature>
<evidence type="ECO:0000256" key="3">
    <source>
        <dbReference type="ARBA" id="ARBA00012918"/>
    </source>
</evidence>
<feature type="binding site" evidence="6">
    <location>
        <position position="252"/>
    </location>
    <ligand>
        <name>substrate</name>
    </ligand>
</feature>
<dbReference type="NCBIfam" id="NF002133">
    <property type="entry name" value="PRK00971.1-2"/>
    <property type="match status" value="1"/>
</dbReference>
<gene>
    <name evidence="6 7" type="primary">glsA</name>
    <name evidence="7" type="ordered locus">Hsero_0827</name>
</gene>
<feature type="binding site" evidence="6">
    <location>
        <position position="234"/>
    </location>
    <ligand>
        <name>substrate</name>
    </ligand>
</feature>
<dbReference type="InterPro" id="IPR012338">
    <property type="entry name" value="Beta-lactam/transpept-like"/>
</dbReference>
<dbReference type="HAMAP" id="MF_00313">
    <property type="entry name" value="Glutaminase"/>
    <property type="match status" value="1"/>
</dbReference>
<dbReference type="NCBIfam" id="TIGR03814">
    <property type="entry name" value="Gln_ase"/>
    <property type="match status" value="1"/>
</dbReference>
<dbReference type="PANTHER" id="PTHR12544:SF29">
    <property type="entry name" value="GLUTAMINASE"/>
    <property type="match status" value="1"/>
</dbReference>
<evidence type="ECO:0000313" key="8">
    <source>
        <dbReference type="Proteomes" id="UP000000329"/>
    </source>
</evidence>
<dbReference type="GO" id="GO:0004359">
    <property type="term" value="F:glutaminase activity"/>
    <property type="evidence" value="ECO:0007669"/>
    <property type="project" value="UniProtKB-UniRule"/>
</dbReference>
<dbReference type="KEGG" id="hse:Hsero_0827"/>
<evidence type="ECO:0000256" key="5">
    <source>
        <dbReference type="ARBA" id="ARBA00049534"/>
    </source>
</evidence>
<dbReference type="HOGENOM" id="CLU_027932_1_1_4"/>
<protein>
    <recommendedName>
        <fullName evidence="3 6">Glutaminase</fullName>
        <ecNumber evidence="3 6">3.5.1.2</ecNumber>
    </recommendedName>
</protein>
<feature type="binding site" evidence="6">
    <location>
        <position position="57"/>
    </location>
    <ligand>
        <name>substrate</name>
    </ligand>
</feature>
<dbReference type="InterPro" id="IPR015868">
    <property type="entry name" value="Glutaminase"/>
</dbReference>
<proteinExistence type="inferred from homology"/>
<dbReference type="GO" id="GO:0006543">
    <property type="term" value="P:L-glutamine catabolic process"/>
    <property type="evidence" value="ECO:0007669"/>
    <property type="project" value="TreeGrafter"/>
</dbReference>
<accession>D8J009</accession>
<dbReference type="GO" id="GO:0006537">
    <property type="term" value="P:glutamate biosynthetic process"/>
    <property type="evidence" value="ECO:0007669"/>
    <property type="project" value="TreeGrafter"/>
</dbReference>